<gene>
    <name evidence="2" type="ORF">F8O04_07015</name>
</gene>
<feature type="domain" description="VWFA" evidence="1">
    <location>
        <begin position="480"/>
        <end position="663"/>
    </location>
</feature>
<dbReference type="InterPro" id="IPR036465">
    <property type="entry name" value="vWFA_dom_sf"/>
</dbReference>
<dbReference type="RefSeq" id="WP_158028550.1">
    <property type="nucleotide sequence ID" value="NZ_BMHG01000001.1"/>
</dbReference>
<reference evidence="2 3" key="1">
    <citation type="submission" date="2019-09" db="EMBL/GenBank/DDBJ databases">
        <title>Phylogeny of genus Pseudoclavibacter and closely related genus.</title>
        <authorList>
            <person name="Li Y."/>
        </authorList>
    </citation>
    <scope>NUCLEOTIDE SEQUENCE [LARGE SCALE GENOMIC DNA]</scope>
    <source>
        <strain evidence="2 3">EGI 60007</strain>
    </source>
</reference>
<evidence type="ECO:0000313" key="3">
    <source>
        <dbReference type="Proteomes" id="UP000431744"/>
    </source>
</evidence>
<name>A0A6H9WM76_9MICO</name>
<dbReference type="InterPro" id="IPR002035">
    <property type="entry name" value="VWF_A"/>
</dbReference>
<dbReference type="SMART" id="SM00327">
    <property type="entry name" value="VWA"/>
    <property type="match status" value="1"/>
</dbReference>
<proteinExistence type="predicted"/>
<sequence>MAAERAYRYGRFDDGPDPLAPPFDLSEALDGIADDVMAGYAPEQALREYLRRGGRGRAGLDDLAGRVHRRRQDLLRRHSLGGTLDEVRKLLDRAVLQERGQLARDVGLDDTDRTFRELQLNDLPDSTAAAVTSLANYDWQSADARATFEHIRDLLGREQLDARFAGMKRALESATDDDRTAITEMLRDLGELLDKHSRGDDTDDDFARFMAEHGDQFPERPQSIDELIDTLAKRSAAAARMLRSMTPEQRDELLTLSAQAFGSPELMAQLDRIDAALQSLRPGLDWSGAESFEGDEGLGMGDGTGVLEDLADLDRLAEQLAQASDGSPLSTIDVERLGAQLGGDAAVSARELAAIERALQRSGHLRVGADGDLRLSPAAVRRLGRSLLRAAADRLSQRTGRRDTRLAGSAGEQTGATRTWQFGDVEPWDVGASITNAIVRQAGDVSSAPSPILGPRLGAAGRVRLTVDDIEVRETEARSRAAVALLVDTSFSMAAEGRWVPMKRTALALHHLIETRFRGDDLQLVSFGLYAQRLGIDALTSMAPRHEQGTNLHHGLLLASRFFRAHPGQQPVLLIVTDGEPTAQLLPGGEPWFSYPPDPSTLASTVRELDRVARFGADVTFFRLGDDPGLESFLAAMANRVGGTVVSPDPDDLGAAVVGEFLRARSRRGDTDEH</sequence>
<organism evidence="2 3">
    <name type="scientific">Pseudoclavibacter endophyticus</name>
    <dbReference type="NCBI Taxonomy" id="1778590"/>
    <lineage>
        <taxon>Bacteria</taxon>
        <taxon>Bacillati</taxon>
        <taxon>Actinomycetota</taxon>
        <taxon>Actinomycetes</taxon>
        <taxon>Micrococcales</taxon>
        <taxon>Microbacteriaceae</taxon>
        <taxon>Pseudoclavibacter</taxon>
    </lineage>
</organism>
<dbReference type="OrthoDB" id="9766126at2"/>
<dbReference type="CDD" id="cd00198">
    <property type="entry name" value="vWFA"/>
    <property type="match status" value="1"/>
</dbReference>
<protein>
    <submittedName>
        <fullName evidence="2">VWA domain-containing protein</fullName>
    </submittedName>
</protein>
<dbReference type="Gene3D" id="3.40.50.410">
    <property type="entry name" value="von Willebrand factor, type A domain"/>
    <property type="match status" value="1"/>
</dbReference>
<dbReference type="EMBL" id="WBJY01000001">
    <property type="protein sequence ID" value="KAB1649966.1"/>
    <property type="molecule type" value="Genomic_DNA"/>
</dbReference>
<dbReference type="Proteomes" id="UP000431744">
    <property type="component" value="Unassembled WGS sequence"/>
</dbReference>
<dbReference type="AlphaFoldDB" id="A0A6H9WM76"/>
<evidence type="ECO:0000313" key="2">
    <source>
        <dbReference type="EMBL" id="KAB1649966.1"/>
    </source>
</evidence>
<evidence type="ECO:0000259" key="1">
    <source>
        <dbReference type="SMART" id="SM00327"/>
    </source>
</evidence>
<accession>A0A6H9WM76</accession>
<dbReference type="SUPFAM" id="SSF53300">
    <property type="entry name" value="vWA-like"/>
    <property type="match status" value="1"/>
</dbReference>
<keyword evidence="3" id="KW-1185">Reference proteome</keyword>
<comment type="caution">
    <text evidence="2">The sequence shown here is derived from an EMBL/GenBank/DDBJ whole genome shotgun (WGS) entry which is preliminary data.</text>
</comment>